<evidence type="ECO:0000259" key="2">
    <source>
        <dbReference type="Pfam" id="PF07731"/>
    </source>
</evidence>
<dbReference type="GO" id="GO:0005886">
    <property type="term" value="C:plasma membrane"/>
    <property type="evidence" value="ECO:0007669"/>
    <property type="project" value="TreeGrafter"/>
</dbReference>
<dbReference type="PANTHER" id="PTHR11709:SF123">
    <property type="entry name" value="MONOCOPPER OXIDASE-LIKE PROTEIN SKU5"/>
    <property type="match status" value="1"/>
</dbReference>
<dbReference type="PANTHER" id="PTHR11709">
    <property type="entry name" value="MULTI-COPPER OXIDASE"/>
    <property type="match status" value="1"/>
</dbReference>
<evidence type="ECO:0000256" key="1">
    <source>
        <dbReference type="ARBA" id="ARBA00010609"/>
    </source>
</evidence>
<dbReference type="GO" id="GO:0016491">
    <property type="term" value="F:oxidoreductase activity"/>
    <property type="evidence" value="ECO:0007669"/>
    <property type="project" value="InterPro"/>
</dbReference>
<dbReference type="EMBL" id="GGEC01016468">
    <property type="protein sequence ID" value="MBW96951.1"/>
    <property type="molecule type" value="Transcribed_RNA"/>
</dbReference>
<dbReference type="Gene3D" id="2.60.40.420">
    <property type="entry name" value="Cupredoxins - blue copper proteins"/>
    <property type="match status" value="1"/>
</dbReference>
<dbReference type="GO" id="GO:0005507">
    <property type="term" value="F:copper ion binding"/>
    <property type="evidence" value="ECO:0007669"/>
    <property type="project" value="InterPro"/>
</dbReference>
<accession>A0A2P2JU27</accession>
<dbReference type="InterPro" id="IPR011706">
    <property type="entry name" value="Cu-oxidase_C"/>
</dbReference>
<organism evidence="3">
    <name type="scientific">Rhizophora mucronata</name>
    <name type="common">Asiatic mangrove</name>
    <dbReference type="NCBI Taxonomy" id="61149"/>
    <lineage>
        <taxon>Eukaryota</taxon>
        <taxon>Viridiplantae</taxon>
        <taxon>Streptophyta</taxon>
        <taxon>Embryophyta</taxon>
        <taxon>Tracheophyta</taxon>
        <taxon>Spermatophyta</taxon>
        <taxon>Magnoliopsida</taxon>
        <taxon>eudicotyledons</taxon>
        <taxon>Gunneridae</taxon>
        <taxon>Pentapetalae</taxon>
        <taxon>rosids</taxon>
        <taxon>fabids</taxon>
        <taxon>Malpighiales</taxon>
        <taxon>Rhizophoraceae</taxon>
        <taxon>Rhizophora</taxon>
    </lineage>
</organism>
<dbReference type="Pfam" id="PF07731">
    <property type="entry name" value="Cu-oxidase_2"/>
    <property type="match status" value="1"/>
</dbReference>
<sequence>METSVINGTYRGFMEVILQNNDTRMQSYHLSGYAVFVVGMDYGEWTEDSRGTYNKWDGVARSTVQVYPEAWTAILVSLDNVGVWNLRTENLDSWYLGQETYVRVINPEENNKTELAAPDNVLYCGTLGKLQKPQDISSKASHIGNSSKLFFTLLMTISATMSIFW</sequence>
<dbReference type="SUPFAM" id="SSF49503">
    <property type="entry name" value="Cupredoxins"/>
    <property type="match status" value="1"/>
</dbReference>
<evidence type="ECO:0000313" key="3">
    <source>
        <dbReference type="EMBL" id="MBW96951.1"/>
    </source>
</evidence>
<protein>
    <submittedName>
        <fullName evidence="3">Uncharacterized protein MANES_01G076400</fullName>
    </submittedName>
</protein>
<dbReference type="AlphaFoldDB" id="A0A2P2JU27"/>
<comment type="similarity">
    <text evidence="1">Belongs to the multicopper oxidase family.</text>
</comment>
<dbReference type="InterPro" id="IPR045087">
    <property type="entry name" value="Cu-oxidase_fam"/>
</dbReference>
<feature type="domain" description="Plastocyanin-like" evidence="2">
    <location>
        <begin position="2"/>
        <end position="108"/>
    </location>
</feature>
<proteinExistence type="inferred from homology"/>
<dbReference type="InterPro" id="IPR008972">
    <property type="entry name" value="Cupredoxin"/>
</dbReference>
<name>A0A2P2JU27_RHIMU</name>
<reference evidence="3" key="1">
    <citation type="submission" date="2018-02" db="EMBL/GenBank/DDBJ databases">
        <title>Rhizophora mucronata_Transcriptome.</title>
        <authorList>
            <person name="Meera S.P."/>
            <person name="Sreeshan A."/>
            <person name="Augustine A."/>
        </authorList>
    </citation>
    <scope>NUCLEOTIDE SEQUENCE</scope>
    <source>
        <tissue evidence="3">Leaf</tissue>
    </source>
</reference>